<comment type="catalytic activity">
    <reaction evidence="11">
        <text>L-cysteine + O2 = 3-sulfino-L-alanine + H(+)</text>
        <dbReference type="Rhea" id="RHEA:20441"/>
        <dbReference type="ChEBI" id="CHEBI:15378"/>
        <dbReference type="ChEBI" id="CHEBI:15379"/>
        <dbReference type="ChEBI" id="CHEBI:35235"/>
        <dbReference type="ChEBI" id="CHEBI:61085"/>
        <dbReference type="EC" id="1.13.11.20"/>
    </reaction>
</comment>
<evidence type="ECO:0000256" key="6">
    <source>
        <dbReference type="ARBA" id="ARBA00022964"/>
    </source>
</evidence>
<sequence length="236" mass="27214">MNHITTNEICTCTMCKNNNTTMSIEQCLQAHHKLSLSELIYFIDLSLTKCDQLSDQIDPGFTSSCSNEYPRSLIMSLLKQYGSHHPKDWHKYECWNGTENYTRNLIAHHSNRFTLMLVCWKGGPSPIHNHAGSDCLMSVLRGIVRETKYYIPENEHNIEKLDVKEIVEMQEGAVHLINDHIGLHKMETLDENQQAVTLHCYIPPYLDCFTFDIKDDDIETNIAHTTYDTEYGKTVS</sequence>
<evidence type="ECO:0000256" key="7">
    <source>
        <dbReference type="ARBA" id="ARBA00023002"/>
    </source>
</evidence>
<dbReference type="GO" id="GO:0042412">
    <property type="term" value="P:taurine biosynthetic process"/>
    <property type="evidence" value="ECO:0007669"/>
    <property type="project" value="UniProtKB-UniRule"/>
</dbReference>
<feature type="binding site" evidence="10">
    <location>
        <position position="128"/>
    </location>
    <ligand>
        <name>Fe cation</name>
        <dbReference type="ChEBI" id="CHEBI:24875"/>
        <note>catalytic</note>
    </ligand>
</feature>
<comment type="cofactor">
    <cofactor evidence="11">
        <name>Fe cation</name>
        <dbReference type="ChEBI" id="CHEBI:24875"/>
    </cofactor>
    <text evidence="11">Binds 1 Fe cation per subunit.</text>
</comment>
<dbReference type="InterPro" id="IPR010300">
    <property type="entry name" value="CDO_1"/>
</dbReference>
<dbReference type="Proteomes" id="UP000663889">
    <property type="component" value="Unassembled WGS sequence"/>
</dbReference>
<name>A0A814GU47_9BILA</name>
<reference evidence="12" key="1">
    <citation type="submission" date="2021-02" db="EMBL/GenBank/DDBJ databases">
        <authorList>
            <person name="Nowell W R."/>
        </authorList>
    </citation>
    <scope>NUCLEOTIDE SEQUENCE</scope>
</reference>
<dbReference type="Gene3D" id="2.60.120.10">
    <property type="entry name" value="Jelly Rolls"/>
    <property type="match status" value="1"/>
</dbReference>
<comment type="similarity">
    <text evidence="2 11">Belongs to the cysteine dioxygenase family.</text>
</comment>
<dbReference type="UniPathway" id="UPA00012">
    <property type="reaction ID" value="UER00537"/>
</dbReference>
<evidence type="ECO:0000256" key="5">
    <source>
        <dbReference type="ARBA" id="ARBA00022784"/>
    </source>
</evidence>
<dbReference type="InterPro" id="IPR011051">
    <property type="entry name" value="RmlC_Cupin_sf"/>
</dbReference>
<dbReference type="EMBL" id="CAJNOU010000449">
    <property type="protein sequence ID" value="CAF1000658.1"/>
    <property type="molecule type" value="Genomic_DNA"/>
</dbReference>
<keyword evidence="6 11" id="KW-0223">Dioxygenase</keyword>
<comment type="caution">
    <text evidence="12">The sequence shown here is derived from an EMBL/GenBank/DDBJ whole genome shotgun (WGS) entry which is preliminary data.</text>
</comment>
<evidence type="ECO:0000313" key="12">
    <source>
        <dbReference type="EMBL" id="CAF1000658.1"/>
    </source>
</evidence>
<dbReference type="SUPFAM" id="SSF51182">
    <property type="entry name" value="RmlC-like cupins"/>
    <property type="match status" value="1"/>
</dbReference>
<dbReference type="GO" id="GO:0017172">
    <property type="term" value="F:cysteine dioxygenase activity"/>
    <property type="evidence" value="ECO:0007669"/>
    <property type="project" value="UniProtKB-UniRule"/>
</dbReference>
<evidence type="ECO:0000313" key="13">
    <source>
        <dbReference type="Proteomes" id="UP000663889"/>
    </source>
</evidence>
<feature type="cross-link" description="3'-(S-cysteinyl)-tyrosine (Cys-Tyr)" evidence="9">
    <location>
        <begin position="135"/>
        <end position="201"/>
    </location>
</feature>
<evidence type="ECO:0000256" key="10">
    <source>
        <dbReference type="PIRSR" id="PIRSR610300-51"/>
    </source>
</evidence>
<dbReference type="GO" id="GO:0019448">
    <property type="term" value="P:L-cysteine catabolic process"/>
    <property type="evidence" value="ECO:0007669"/>
    <property type="project" value="TreeGrafter"/>
</dbReference>
<dbReference type="CDD" id="cd10548">
    <property type="entry name" value="cupin_CDO"/>
    <property type="match status" value="1"/>
</dbReference>
<feature type="binding site" evidence="10">
    <location>
        <position position="184"/>
    </location>
    <ligand>
        <name>Fe cation</name>
        <dbReference type="ChEBI" id="CHEBI:24875"/>
        <note>catalytic</note>
    </ligand>
</feature>
<dbReference type="PANTHER" id="PTHR12918">
    <property type="entry name" value="CYSTEINE DIOXYGENASE"/>
    <property type="match status" value="1"/>
</dbReference>
<keyword evidence="4 10" id="KW-0479">Metal-binding</keyword>
<evidence type="ECO:0000256" key="11">
    <source>
        <dbReference type="RuleBase" id="RU366010"/>
    </source>
</evidence>
<comment type="pathway">
    <text evidence="1 11">Organosulfur biosynthesis; taurine biosynthesis; hypotaurine from L-cysteine: step 1/2.</text>
</comment>
<keyword evidence="5 9" id="KW-0883">Thioether bond</keyword>
<evidence type="ECO:0000256" key="2">
    <source>
        <dbReference type="ARBA" id="ARBA00006622"/>
    </source>
</evidence>
<evidence type="ECO:0000256" key="4">
    <source>
        <dbReference type="ARBA" id="ARBA00022723"/>
    </source>
</evidence>
<dbReference type="InterPro" id="IPR014710">
    <property type="entry name" value="RmlC-like_jellyroll"/>
</dbReference>
<accession>A0A814GU47</accession>
<protein>
    <recommendedName>
        <fullName evidence="3 11">Cysteine dioxygenase</fullName>
        <ecNumber evidence="3 11">1.13.11.20</ecNumber>
    </recommendedName>
</protein>
<keyword evidence="7 11" id="KW-0560">Oxidoreductase</keyword>
<evidence type="ECO:0000256" key="9">
    <source>
        <dbReference type="PIRSR" id="PIRSR610300-50"/>
    </source>
</evidence>
<evidence type="ECO:0000256" key="1">
    <source>
        <dbReference type="ARBA" id="ARBA00004759"/>
    </source>
</evidence>
<gene>
    <name evidence="12" type="ORF">SEV965_LOCUS10767</name>
</gene>
<dbReference type="AlphaFoldDB" id="A0A814GU47"/>
<proteinExistence type="inferred from homology"/>
<evidence type="ECO:0000256" key="3">
    <source>
        <dbReference type="ARBA" id="ARBA00013133"/>
    </source>
</evidence>
<dbReference type="PANTHER" id="PTHR12918:SF1">
    <property type="entry name" value="CYSTEINE DIOXYGENASE TYPE 1"/>
    <property type="match status" value="1"/>
</dbReference>
<organism evidence="12 13">
    <name type="scientific">Rotaria sordida</name>
    <dbReference type="NCBI Taxonomy" id="392033"/>
    <lineage>
        <taxon>Eukaryota</taxon>
        <taxon>Metazoa</taxon>
        <taxon>Spiralia</taxon>
        <taxon>Gnathifera</taxon>
        <taxon>Rotifera</taxon>
        <taxon>Eurotatoria</taxon>
        <taxon>Bdelloidea</taxon>
        <taxon>Philodinida</taxon>
        <taxon>Philodinidae</taxon>
        <taxon>Rotaria</taxon>
    </lineage>
</organism>
<dbReference type="Pfam" id="PF05995">
    <property type="entry name" value="CDO_I"/>
    <property type="match status" value="1"/>
</dbReference>
<keyword evidence="8 10" id="KW-0408">Iron</keyword>
<dbReference type="EC" id="1.13.11.20" evidence="3 11"/>
<feature type="binding site" evidence="10">
    <location>
        <position position="130"/>
    </location>
    <ligand>
        <name>Fe cation</name>
        <dbReference type="ChEBI" id="CHEBI:24875"/>
        <note>catalytic</note>
    </ligand>
</feature>
<evidence type="ECO:0000256" key="8">
    <source>
        <dbReference type="ARBA" id="ARBA00023004"/>
    </source>
</evidence>
<dbReference type="GO" id="GO:0008198">
    <property type="term" value="F:ferrous iron binding"/>
    <property type="evidence" value="ECO:0007669"/>
    <property type="project" value="TreeGrafter"/>
</dbReference>